<dbReference type="Proteomes" id="UP000823486">
    <property type="component" value="Unassembled WGS sequence"/>
</dbReference>
<feature type="transmembrane region" description="Helical" evidence="12">
    <location>
        <begin position="402"/>
        <end position="422"/>
    </location>
</feature>
<protein>
    <submittedName>
        <fullName evidence="15">PTS system trehalose-specific IIC component</fullName>
    </submittedName>
</protein>
<comment type="caution">
    <text evidence="15">The sequence shown here is derived from an EMBL/GenBank/DDBJ whole genome shotgun (WGS) entry which is preliminary data.</text>
</comment>
<keyword evidence="7 12" id="KW-0812">Transmembrane</keyword>
<dbReference type="EMBL" id="JAFBFI010000010">
    <property type="protein sequence ID" value="MBM7693033.1"/>
    <property type="molecule type" value="Genomic_DNA"/>
</dbReference>
<keyword evidence="6" id="KW-0598">Phosphotransferase system</keyword>
<dbReference type="Pfam" id="PF02378">
    <property type="entry name" value="PTS_EIIC"/>
    <property type="match status" value="1"/>
</dbReference>
<sequence>MSKYTDPAKELLERIGGKDNVAAVTHCATRMRFVLKDPKKANIEEVEAIKLVKGTFTQAGQFQVIIGNEVSSFYNEFVKYADIDGTSKEEAKVAAKQNMNLLQRMIAHLADIFTPLIPALVVGGLILGFRNVIGDIKMFEDGTKSLVEISQFWAGVHAFLWLIGEAVFHFLPVGITWAITKKMGTSQILGIVLGITLVSPQLLNAYGVAGAKDIPVWDFGFAQIEMIGYQAQVIPAILAGLVLAFLERKLRDIVPNAISMIVVPFLSLIPTVLIAHTVLGPIGWKMGSFISDVVYSGLTSSFGWLFAAIFGFAYAPLVITGLHHMTNAIDLQLMSELGGTNLWPMIALSNIAQGSAVLAMIYINRKNEEEKQVSIPAAISCYLGVTEPAMFGINLKYGFPFLAAMVGSLAAAVISVGSDVMANSIGVGGLPGILSIQPQHMGTFAMAMVVAIVIPFILTIVLAKTKMSKVTFSKKAA</sequence>
<proteinExistence type="predicted"/>
<dbReference type="NCBIfam" id="TIGR00826">
    <property type="entry name" value="EIIB_glc"/>
    <property type="match status" value="1"/>
</dbReference>
<evidence type="ECO:0000256" key="5">
    <source>
        <dbReference type="ARBA" id="ARBA00022679"/>
    </source>
</evidence>
<feature type="transmembrane region" description="Helical" evidence="12">
    <location>
        <begin position="258"/>
        <end position="282"/>
    </location>
</feature>
<feature type="transmembrane region" description="Helical" evidence="12">
    <location>
        <begin position="106"/>
        <end position="129"/>
    </location>
</feature>
<feature type="transmembrane region" description="Helical" evidence="12">
    <location>
        <begin position="302"/>
        <end position="322"/>
    </location>
</feature>
<keyword evidence="16" id="KW-1185">Reference proteome</keyword>
<dbReference type="InterPro" id="IPR003352">
    <property type="entry name" value="PTS_EIIC"/>
</dbReference>
<feature type="domain" description="PTS EIIC type-1" evidence="14">
    <location>
        <begin position="107"/>
        <end position="477"/>
    </location>
</feature>
<evidence type="ECO:0000256" key="3">
    <source>
        <dbReference type="ARBA" id="ARBA00022475"/>
    </source>
</evidence>
<evidence type="ECO:0000256" key="9">
    <source>
        <dbReference type="ARBA" id="ARBA00022989"/>
    </source>
</evidence>
<evidence type="ECO:0000256" key="12">
    <source>
        <dbReference type="SAM" id="Phobius"/>
    </source>
</evidence>
<evidence type="ECO:0000313" key="16">
    <source>
        <dbReference type="Proteomes" id="UP000823486"/>
    </source>
</evidence>
<evidence type="ECO:0000256" key="8">
    <source>
        <dbReference type="ARBA" id="ARBA00022777"/>
    </source>
</evidence>
<keyword evidence="5" id="KW-0808">Transferase</keyword>
<dbReference type="InterPro" id="IPR050558">
    <property type="entry name" value="PTS_Sugar-Specific_Components"/>
</dbReference>
<dbReference type="InterPro" id="IPR036878">
    <property type="entry name" value="Glu_permease_IIB"/>
</dbReference>
<gene>
    <name evidence="15" type="ORF">JOC77_002472</name>
</gene>
<evidence type="ECO:0000256" key="4">
    <source>
        <dbReference type="ARBA" id="ARBA00022597"/>
    </source>
</evidence>
<dbReference type="SUPFAM" id="SSF55604">
    <property type="entry name" value="Glucose permease domain IIB"/>
    <property type="match status" value="1"/>
</dbReference>
<organism evidence="15 16">
    <name type="scientific">Peribacillus deserti</name>
    <dbReference type="NCBI Taxonomy" id="673318"/>
    <lineage>
        <taxon>Bacteria</taxon>
        <taxon>Bacillati</taxon>
        <taxon>Bacillota</taxon>
        <taxon>Bacilli</taxon>
        <taxon>Bacillales</taxon>
        <taxon>Bacillaceae</taxon>
        <taxon>Peribacillus</taxon>
    </lineage>
</organism>
<evidence type="ECO:0000259" key="13">
    <source>
        <dbReference type="PROSITE" id="PS51098"/>
    </source>
</evidence>
<evidence type="ECO:0000256" key="1">
    <source>
        <dbReference type="ARBA" id="ARBA00004651"/>
    </source>
</evidence>
<evidence type="ECO:0000256" key="10">
    <source>
        <dbReference type="ARBA" id="ARBA00023136"/>
    </source>
</evidence>
<comment type="subcellular location">
    <subcellularLocation>
        <location evidence="1">Cell membrane</location>
        <topology evidence="1">Multi-pass membrane protein</topology>
    </subcellularLocation>
</comment>
<dbReference type="CDD" id="cd00212">
    <property type="entry name" value="PTS_IIB_glc"/>
    <property type="match status" value="1"/>
</dbReference>
<evidence type="ECO:0000259" key="14">
    <source>
        <dbReference type="PROSITE" id="PS51103"/>
    </source>
</evidence>
<dbReference type="InterPro" id="IPR013013">
    <property type="entry name" value="PTS_EIIC_1"/>
</dbReference>
<dbReference type="PANTHER" id="PTHR30175:SF4">
    <property type="entry name" value="PTS SYSTEM TREHALOSE-SPECIFIC EIIBC COMPONENT"/>
    <property type="match status" value="1"/>
</dbReference>
<accession>A0ABS2QIQ2</accession>
<dbReference type="RefSeq" id="WP_204543538.1">
    <property type="nucleotide sequence ID" value="NZ_JAFBFI010000010.1"/>
</dbReference>
<feature type="transmembrane region" description="Helical" evidence="12">
    <location>
        <begin position="442"/>
        <end position="463"/>
    </location>
</feature>
<reference evidence="15 16" key="1">
    <citation type="submission" date="2021-01" db="EMBL/GenBank/DDBJ databases">
        <title>Genomic Encyclopedia of Type Strains, Phase IV (KMG-IV): sequencing the most valuable type-strain genomes for metagenomic binning, comparative biology and taxonomic classification.</title>
        <authorList>
            <person name="Goeker M."/>
        </authorList>
    </citation>
    <scope>NUCLEOTIDE SEQUENCE [LARGE SCALE GENOMIC DNA]</scope>
    <source>
        <strain evidence="15 16">DSM 105482</strain>
    </source>
</reference>
<dbReference type="Pfam" id="PF00367">
    <property type="entry name" value="PTS_EIIB"/>
    <property type="match status" value="1"/>
</dbReference>
<feature type="transmembrane region" description="Helical" evidence="12">
    <location>
        <begin position="188"/>
        <end position="207"/>
    </location>
</feature>
<dbReference type="InterPro" id="IPR011296">
    <property type="entry name" value="PTS_IIBC_treh"/>
</dbReference>
<feature type="transmembrane region" description="Helical" evidence="12">
    <location>
        <begin position="227"/>
        <end position="246"/>
    </location>
</feature>
<dbReference type="InterPro" id="IPR001996">
    <property type="entry name" value="PTS_IIB_1"/>
</dbReference>
<dbReference type="PROSITE" id="PS51103">
    <property type="entry name" value="PTS_EIIC_TYPE_1"/>
    <property type="match status" value="1"/>
</dbReference>
<keyword evidence="3" id="KW-1003">Cell membrane</keyword>
<dbReference type="PROSITE" id="PS01035">
    <property type="entry name" value="PTS_EIIB_TYPE_1_CYS"/>
    <property type="match status" value="1"/>
</dbReference>
<dbReference type="InterPro" id="IPR018113">
    <property type="entry name" value="PTrfase_EIIB_Cys"/>
</dbReference>
<dbReference type="PANTHER" id="PTHR30175">
    <property type="entry name" value="PHOSPHOTRANSFERASE SYSTEM TRANSPORT PROTEIN"/>
    <property type="match status" value="1"/>
</dbReference>
<keyword evidence="2" id="KW-0813">Transport</keyword>
<dbReference type="Gene3D" id="3.30.1360.60">
    <property type="entry name" value="Glucose permease domain IIB"/>
    <property type="match status" value="1"/>
</dbReference>
<keyword evidence="9 12" id="KW-1133">Transmembrane helix</keyword>
<dbReference type="NCBIfam" id="NF008236">
    <property type="entry name" value="PRK11007.1"/>
    <property type="match status" value="1"/>
</dbReference>
<dbReference type="PROSITE" id="PS51098">
    <property type="entry name" value="PTS_EIIB_TYPE_1"/>
    <property type="match status" value="1"/>
</dbReference>
<keyword evidence="4" id="KW-0762">Sugar transport</keyword>
<evidence type="ECO:0000256" key="2">
    <source>
        <dbReference type="ARBA" id="ARBA00022448"/>
    </source>
</evidence>
<dbReference type="NCBIfam" id="TIGR01992">
    <property type="entry name" value="PTS-IIBC-Tre"/>
    <property type="match status" value="1"/>
</dbReference>
<evidence type="ECO:0000256" key="11">
    <source>
        <dbReference type="PROSITE-ProRule" id="PRU00421"/>
    </source>
</evidence>
<evidence type="ECO:0000256" key="7">
    <source>
        <dbReference type="ARBA" id="ARBA00022692"/>
    </source>
</evidence>
<evidence type="ECO:0000256" key="6">
    <source>
        <dbReference type="ARBA" id="ARBA00022683"/>
    </source>
</evidence>
<evidence type="ECO:0000313" key="15">
    <source>
        <dbReference type="EMBL" id="MBM7693033.1"/>
    </source>
</evidence>
<name>A0ABS2QIQ2_9BACI</name>
<keyword evidence="10 12" id="KW-0472">Membrane</keyword>
<feature type="domain" description="PTS EIIB type-1" evidence="13">
    <location>
        <begin position="5"/>
        <end position="87"/>
    </location>
</feature>
<keyword evidence="8" id="KW-0418">Kinase</keyword>
<feature type="transmembrane region" description="Helical" evidence="12">
    <location>
        <begin position="158"/>
        <end position="179"/>
    </location>
</feature>
<feature type="active site" description="Phosphocysteine intermediate; for EIIB activity" evidence="11">
    <location>
        <position position="27"/>
    </location>
</feature>